<dbReference type="EMBL" id="JFHK01000006">
    <property type="protein sequence ID" value="OAA30825.1"/>
    <property type="molecule type" value="Genomic_DNA"/>
</dbReference>
<evidence type="ECO:0000313" key="3">
    <source>
        <dbReference type="Proteomes" id="UP000077339"/>
    </source>
</evidence>
<comment type="caution">
    <text evidence="2">The sequence shown here is derived from an EMBL/GenBank/DDBJ whole genome shotgun (WGS) entry which is preliminary data.</text>
</comment>
<reference evidence="2 3" key="1">
    <citation type="submission" date="2014-02" db="EMBL/GenBank/DDBJ databases">
        <title>Kosmotoga genome sequencing.</title>
        <authorList>
            <person name="Pollo S.M."/>
            <person name="Charchuk R."/>
            <person name="Nesbo C.L."/>
        </authorList>
    </citation>
    <scope>NUCLEOTIDE SEQUENCE [LARGE SCALE GENOMIC DNA]</scope>
    <source>
        <strain evidence="2 3">S304</strain>
    </source>
</reference>
<dbReference type="OrthoDB" id="47187at2"/>
<keyword evidence="1" id="KW-1133">Transmembrane helix</keyword>
<dbReference type="Proteomes" id="UP000077339">
    <property type="component" value="Unassembled WGS sequence"/>
</dbReference>
<dbReference type="RefSeq" id="WP_068346991.1">
    <property type="nucleotide sequence ID" value="NZ_JFHK01000006.1"/>
</dbReference>
<evidence type="ECO:0000256" key="1">
    <source>
        <dbReference type="SAM" id="Phobius"/>
    </source>
</evidence>
<dbReference type="AlphaFoldDB" id="A0A176K166"/>
<sequence length="147" mass="16404">MAKLFLLLVVSSVAILAIVIVFYVVLQPVEINIVNIEGASGHDIDLSDFEKPIEINDYFQPLMADSSLVIRSMMEAGVEATTVAYKGYFKINNVEYAVLETGEGEKLVRVGDNISRYLVYGITEFAVLLNDLDTNDFAIARNYEEKK</sequence>
<accession>A0A176K166</accession>
<protein>
    <submittedName>
        <fullName evidence="2">Uncharacterized protein</fullName>
    </submittedName>
</protein>
<gene>
    <name evidence="2" type="ORF">AT15_09075</name>
</gene>
<proteinExistence type="predicted"/>
<keyword evidence="1" id="KW-0472">Membrane</keyword>
<feature type="transmembrane region" description="Helical" evidence="1">
    <location>
        <begin position="5"/>
        <end position="26"/>
    </location>
</feature>
<name>A0A176K166_9BACT</name>
<keyword evidence="1" id="KW-0812">Transmembrane</keyword>
<keyword evidence="3" id="KW-1185">Reference proteome</keyword>
<dbReference type="STRING" id="1453497.AT15_09075"/>
<dbReference type="PATRIC" id="fig|1453497.3.peg.1800"/>
<organism evidence="2 3">
    <name type="scientific">Kosmotoga arenicorallina S304</name>
    <dbReference type="NCBI Taxonomy" id="1453497"/>
    <lineage>
        <taxon>Bacteria</taxon>
        <taxon>Thermotogati</taxon>
        <taxon>Thermotogota</taxon>
        <taxon>Thermotogae</taxon>
        <taxon>Kosmotogales</taxon>
        <taxon>Kosmotogaceae</taxon>
        <taxon>Kosmotoga</taxon>
    </lineage>
</organism>
<evidence type="ECO:0000313" key="2">
    <source>
        <dbReference type="EMBL" id="OAA30825.1"/>
    </source>
</evidence>